<dbReference type="EMBL" id="HBEF01000360">
    <property type="protein sequence ID" value="CAD8328143.1"/>
    <property type="molecule type" value="Transcribed_RNA"/>
</dbReference>
<feature type="compositionally biased region" description="Basic residues" evidence="8">
    <location>
        <begin position="262"/>
        <end position="271"/>
    </location>
</feature>
<dbReference type="PANTHER" id="PTHR24067">
    <property type="entry name" value="UBIQUITIN-CONJUGATING ENZYME E2"/>
    <property type="match status" value="1"/>
</dbReference>
<proteinExistence type="inferred from homology"/>
<keyword evidence="3 7" id="KW-0547">Nucleotide-binding</keyword>
<dbReference type="Gene3D" id="3.10.110.10">
    <property type="entry name" value="Ubiquitin Conjugating Enzyme"/>
    <property type="match status" value="1"/>
</dbReference>
<organism evidence="10">
    <name type="scientific">Craspedostauros australis</name>
    <dbReference type="NCBI Taxonomy" id="1486917"/>
    <lineage>
        <taxon>Eukaryota</taxon>
        <taxon>Sar</taxon>
        <taxon>Stramenopiles</taxon>
        <taxon>Ochrophyta</taxon>
        <taxon>Bacillariophyta</taxon>
        <taxon>Bacillariophyceae</taxon>
        <taxon>Bacillariophycidae</taxon>
        <taxon>Naviculales</taxon>
        <taxon>Naviculaceae</taxon>
        <taxon>Craspedostauros</taxon>
    </lineage>
</organism>
<comment type="similarity">
    <text evidence="7">Belongs to the ubiquitin-conjugating enzyme family.</text>
</comment>
<evidence type="ECO:0000259" key="9">
    <source>
        <dbReference type="PROSITE" id="PS50127"/>
    </source>
</evidence>
<feature type="compositionally biased region" description="Polar residues" evidence="8">
    <location>
        <begin position="26"/>
        <end position="36"/>
    </location>
</feature>
<keyword evidence="4 7" id="KW-0833">Ubl conjugation pathway</keyword>
<feature type="compositionally biased region" description="Low complexity" evidence="8">
    <location>
        <begin position="1"/>
        <end position="11"/>
    </location>
</feature>
<evidence type="ECO:0000256" key="7">
    <source>
        <dbReference type="RuleBase" id="RU362109"/>
    </source>
</evidence>
<dbReference type="GO" id="GO:0005524">
    <property type="term" value="F:ATP binding"/>
    <property type="evidence" value="ECO:0007669"/>
    <property type="project" value="UniProtKB-UniRule"/>
</dbReference>
<feature type="domain" description="UBC core" evidence="9">
    <location>
        <begin position="41"/>
        <end position="193"/>
    </location>
</feature>
<dbReference type="FunFam" id="3.10.110.10:FF:000031">
    <property type="entry name" value="Ubiquitin-conjugating enzyme E2 22"/>
    <property type="match status" value="1"/>
</dbReference>
<dbReference type="InterPro" id="IPR016135">
    <property type="entry name" value="UBQ-conjugating_enzyme/RWD"/>
</dbReference>
<evidence type="ECO:0000256" key="4">
    <source>
        <dbReference type="ARBA" id="ARBA00022786"/>
    </source>
</evidence>
<dbReference type="EC" id="2.3.2.23" evidence="1"/>
<accession>A0A7R9ZHR1</accession>
<dbReference type="PROSITE" id="PS00183">
    <property type="entry name" value="UBC_1"/>
    <property type="match status" value="1"/>
</dbReference>
<dbReference type="SUPFAM" id="SSF54495">
    <property type="entry name" value="UBC-like"/>
    <property type="match status" value="1"/>
</dbReference>
<evidence type="ECO:0000256" key="8">
    <source>
        <dbReference type="SAM" id="MobiDB-lite"/>
    </source>
</evidence>
<dbReference type="CDD" id="cd23804">
    <property type="entry name" value="UBCc_UBE2S"/>
    <property type="match status" value="1"/>
</dbReference>
<evidence type="ECO:0000256" key="2">
    <source>
        <dbReference type="ARBA" id="ARBA00022679"/>
    </source>
</evidence>
<dbReference type="GO" id="GO:0061631">
    <property type="term" value="F:ubiquitin conjugating enzyme activity"/>
    <property type="evidence" value="ECO:0007669"/>
    <property type="project" value="UniProtKB-EC"/>
</dbReference>
<dbReference type="InterPro" id="IPR023313">
    <property type="entry name" value="UBQ-conjugating_AS"/>
</dbReference>
<feature type="compositionally biased region" description="Basic and acidic residues" evidence="8">
    <location>
        <begin position="212"/>
        <end position="230"/>
    </location>
</feature>
<protein>
    <recommendedName>
        <fullName evidence="1">E2 ubiquitin-conjugating enzyme</fullName>
        <ecNumber evidence="1">2.3.2.23</ecNumber>
    </recommendedName>
</protein>
<feature type="compositionally biased region" description="Low complexity" evidence="8">
    <location>
        <begin position="231"/>
        <end position="261"/>
    </location>
</feature>
<dbReference type="AlphaFoldDB" id="A0A7R9ZHR1"/>
<dbReference type="InterPro" id="IPR000608">
    <property type="entry name" value="UBC"/>
</dbReference>
<evidence type="ECO:0000256" key="6">
    <source>
        <dbReference type="PROSITE-ProRule" id="PRU10133"/>
    </source>
</evidence>
<dbReference type="PROSITE" id="PS50127">
    <property type="entry name" value="UBC_2"/>
    <property type="match status" value="1"/>
</dbReference>
<sequence length="271" mass="29339">MSSSTSSTSSTPAPSVPRASLYRQYSRGSSNGSSVENLPPRTLSRVAREVRDLHLRPPEGIKLVVDGDTGMPSNLGELVAEIEGPQGTPYEKKSFQLKLVLGSDFPSSPPRGFFLTKIYHPNVDMSTGAICVNTLKKDWTSSTTFSHVLSVIRCLLIVPFPESSLNDEAGKLFMDSYDEYYKRAHLLADVHGKTASPGTNDKESSAPMVSKKMVEQEGDDPARRTSREKTSNPLSSKNSNSIKSSSGKSSGGTSSKGSSSRMTKKKSLKRL</sequence>
<feature type="region of interest" description="Disordered" evidence="8">
    <location>
        <begin position="192"/>
        <end position="271"/>
    </location>
</feature>
<evidence type="ECO:0000256" key="1">
    <source>
        <dbReference type="ARBA" id="ARBA00012486"/>
    </source>
</evidence>
<dbReference type="Pfam" id="PF00179">
    <property type="entry name" value="UQ_con"/>
    <property type="match status" value="1"/>
</dbReference>
<feature type="active site" description="Glycyl thioester intermediate" evidence="6">
    <location>
        <position position="131"/>
    </location>
</feature>
<dbReference type="SMART" id="SM00212">
    <property type="entry name" value="UBCc"/>
    <property type="match status" value="1"/>
</dbReference>
<evidence type="ECO:0000256" key="5">
    <source>
        <dbReference type="ARBA" id="ARBA00022840"/>
    </source>
</evidence>
<evidence type="ECO:0000313" key="10">
    <source>
        <dbReference type="EMBL" id="CAD8328143.1"/>
    </source>
</evidence>
<dbReference type="InterPro" id="IPR050113">
    <property type="entry name" value="Ub_conjugating_enzyme"/>
</dbReference>
<name>A0A7R9ZHR1_9STRA</name>
<feature type="region of interest" description="Disordered" evidence="8">
    <location>
        <begin position="1"/>
        <end position="41"/>
    </location>
</feature>
<evidence type="ECO:0000256" key="3">
    <source>
        <dbReference type="ARBA" id="ARBA00022741"/>
    </source>
</evidence>
<keyword evidence="2" id="KW-0808">Transferase</keyword>
<keyword evidence="5 7" id="KW-0067">ATP-binding</keyword>
<reference evidence="10" key="1">
    <citation type="submission" date="2021-01" db="EMBL/GenBank/DDBJ databases">
        <authorList>
            <person name="Corre E."/>
            <person name="Pelletier E."/>
            <person name="Niang G."/>
            <person name="Scheremetjew M."/>
            <person name="Finn R."/>
            <person name="Kale V."/>
            <person name="Holt S."/>
            <person name="Cochrane G."/>
            <person name="Meng A."/>
            <person name="Brown T."/>
            <person name="Cohen L."/>
        </authorList>
    </citation>
    <scope>NUCLEOTIDE SEQUENCE</scope>
    <source>
        <strain evidence="10">CCMP3328</strain>
    </source>
</reference>
<gene>
    <name evidence="10" type="ORF">CAUS1442_LOCUS238</name>
</gene>